<evidence type="ECO:0000313" key="3">
    <source>
        <dbReference type="Proteomes" id="UP000694392"/>
    </source>
</evidence>
<dbReference type="InterPro" id="IPR001478">
    <property type="entry name" value="PDZ"/>
</dbReference>
<evidence type="ECO:0000313" key="2">
    <source>
        <dbReference type="Ensembl" id="ENSSPUP00000021829.1"/>
    </source>
</evidence>
<dbReference type="PROSITE" id="PS50106">
    <property type="entry name" value="PDZ"/>
    <property type="match status" value="1"/>
</dbReference>
<protein>
    <submittedName>
        <fullName evidence="2">PDZ domain containing 2</fullName>
    </submittedName>
</protein>
<proteinExistence type="predicted"/>
<organism evidence="2 3">
    <name type="scientific">Sphenodon punctatus</name>
    <name type="common">Tuatara</name>
    <name type="synonym">Hatteria punctata</name>
    <dbReference type="NCBI Taxonomy" id="8508"/>
    <lineage>
        <taxon>Eukaryota</taxon>
        <taxon>Metazoa</taxon>
        <taxon>Chordata</taxon>
        <taxon>Craniata</taxon>
        <taxon>Vertebrata</taxon>
        <taxon>Euteleostomi</taxon>
        <taxon>Lepidosauria</taxon>
        <taxon>Sphenodontia</taxon>
        <taxon>Sphenodontidae</taxon>
        <taxon>Sphenodon</taxon>
    </lineage>
</organism>
<dbReference type="InterPro" id="IPR036034">
    <property type="entry name" value="PDZ_sf"/>
</dbReference>
<sequence length="144" mass="15459">VENGETHYEIAVKLSGGGRKHSLPQHLDAGTRQEYHIVKKSTRSLSAAQVEYPWRLTQPSIISNIVLMKGQGKGLGFSIVGGQDSARGRMGIFVKTIFPNGAAAADGRLKEGIGLRHCHCSPSEWATPFGCRPRADAQRAPAPG</sequence>
<dbReference type="SUPFAM" id="SSF50156">
    <property type="entry name" value="PDZ domain-like"/>
    <property type="match status" value="1"/>
</dbReference>
<gene>
    <name evidence="2" type="primary">PDZD2</name>
</gene>
<dbReference type="Proteomes" id="UP000694392">
    <property type="component" value="Unplaced"/>
</dbReference>
<reference evidence="2" key="2">
    <citation type="submission" date="2025-09" db="UniProtKB">
        <authorList>
            <consortium name="Ensembl"/>
        </authorList>
    </citation>
    <scope>IDENTIFICATION</scope>
</reference>
<dbReference type="Gene3D" id="2.30.42.10">
    <property type="match status" value="1"/>
</dbReference>
<dbReference type="AlphaFoldDB" id="A0A8D0HBW8"/>
<name>A0A8D0HBW8_SPHPU</name>
<evidence type="ECO:0000259" key="1">
    <source>
        <dbReference type="PROSITE" id="PS50106"/>
    </source>
</evidence>
<dbReference type="PANTHER" id="PTHR11324">
    <property type="entry name" value="IL16-RELATED"/>
    <property type="match status" value="1"/>
</dbReference>
<dbReference type="Pfam" id="PF00595">
    <property type="entry name" value="PDZ"/>
    <property type="match status" value="1"/>
</dbReference>
<dbReference type="Ensembl" id="ENSSPUT00000023257.1">
    <property type="protein sequence ID" value="ENSSPUP00000021829.1"/>
    <property type="gene ID" value="ENSSPUG00000016727.1"/>
</dbReference>
<reference evidence="2" key="1">
    <citation type="submission" date="2025-08" db="UniProtKB">
        <authorList>
            <consortium name="Ensembl"/>
        </authorList>
    </citation>
    <scope>IDENTIFICATION</scope>
</reference>
<accession>A0A8D0HBW8</accession>
<dbReference type="PANTHER" id="PTHR11324:SF16">
    <property type="entry name" value="PDZ DOMAIN-CONTAINING PROTEIN 2"/>
    <property type="match status" value="1"/>
</dbReference>
<feature type="domain" description="PDZ" evidence="1">
    <location>
        <begin position="64"/>
        <end position="112"/>
    </location>
</feature>
<dbReference type="GeneTree" id="ENSGT00940000157749"/>
<keyword evidence="3" id="KW-1185">Reference proteome</keyword>